<dbReference type="OrthoDB" id="1633386at2"/>
<dbReference type="InterPro" id="IPR018964">
    <property type="entry name" value="Phage_phiJL001_Gp84_C"/>
</dbReference>
<sequence>MSGLIDHLATGLTTTCWCWAIVRTDGVTFGFTDHDLNLEFEGIEFKAQSGLTARAVMAGSGLSVDNSEAMGALSDAAVTETDIEAGRYDAAEVRLWQVNWADPEQRALRFRGHIGELRRKAGAFHAELRGLTEALNQPQGRVYQAPCAAVLGDARCGVDLSEPAYSVEAEIDAVDAARVFHFSGLDGFEPDWFTRGTLNVLTGPVAGLFQPIKQDDVAGDGTRTVGLWQPLGAAPQVGDRVRLVAGCDKRAATCRLKFSNFINFQGFPHIPGEDWLMRVPRRGDSNSGGSLA</sequence>
<dbReference type="Pfam" id="PF09356">
    <property type="entry name" value="Phage_BR0599"/>
    <property type="match status" value="1"/>
</dbReference>
<dbReference type="Pfam" id="PF09931">
    <property type="entry name" value="Phage_phiJL001_Gp84_N"/>
    <property type="match status" value="1"/>
</dbReference>
<dbReference type="RefSeq" id="WP_109386488.1">
    <property type="nucleotide sequence ID" value="NZ_QETF01000002.1"/>
</dbReference>
<organism evidence="2 3">
    <name type="scientific">Salibaculum griseiflavum</name>
    <dbReference type="NCBI Taxonomy" id="1914409"/>
    <lineage>
        <taxon>Bacteria</taxon>
        <taxon>Pseudomonadati</taxon>
        <taxon>Pseudomonadota</taxon>
        <taxon>Alphaproteobacteria</taxon>
        <taxon>Rhodobacterales</taxon>
        <taxon>Roseobacteraceae</taxon>
        <taxon>Salibaculum</taxon>
    </lineage>
</organism>
<evidence type="ECO:0000313" key="2">
    <source>
        <dbReference type="EMBL" id="PWG18266.1"/>
    </source>
</evidence>
<dbReference type="Proteomes" id="UP000245293">
    <property type="component" value="Unassembled WGS sequence"/>
</dbReference>
<dbReference type="AlphaFoldDB" id="A0A2V1P7F2"/>
<evidence type="ECO:0000313" key="3">
    <source>
        <dbReference type="Proteomes" id="UP000245293"/>
    </source>
</evidence>
<feature type="domain" description="Bacteriophage phiJL001 Gp84 C-terminal" evidence="1">
    <location>
        <begin position="191"/>
        <end position="274"/>
    </location>
</feature>
<evidence type="ECO:0000259" key="1">
    <source>
        <dbReference type="Pfam" id="PF09356"/>
    </source>
</evidence>
<comment type="caution">
    <text evidence="2">The sequence shown here is derived from an EMBL/GenBank/DDBJ whole genome shotgun (WGS) entry which is preliminary data.</text>
</comment>
<keyword evidence="3" id="KW-1185">Reference proteome</keyword>
<dbReference type="InterPro" id="IPR011928">
    <property type="entry name" value="Phage_phiJL001_Gp84"/>
</dbReference>
<dbReference type="NCBIfam" id="TIGR02218">
    <property type="entry name" value="phg_TIGR02218"/>
    <property type="match status" value="1"/>
</dbReference>
<reference evidence="3" key="1">
    <citation type="submission" date="2018-05" db="EMBL/GenBank/DDBJ databases">
        <authorList>
            <person name="Du Z."/>
            <person name="Wang X."/>
        </authorList>
    </citation>
    <scope>NUCLEOTIDE SEQUENCE [LARGE SCALE GENOMIC DNA]</scope>
    <source>
        <strain evidence="3">WDS4C29</strain>
    </source>
</reference>
<name>A0A2V1P7F2_9RHOB</name>
<proteinExistence type="predicted"/>
<accession>A0A2V1P7F2</accession>
<protein>
    <recommendedName>
        <fullName evidence="1">Bacteriophage phiJL001 Gp84 C-terminal domain-containing protein</fullName>
    </recommendedName>
</protein>
<gene>
    <name evidence="2" type="ORF">DFK10_03185</name>
</gene>
<dbReference type="EMBL" id="QETF01000002">
    <property type="protein sequence ID" value="PWG18266.1"/>
    <property type="molecule type" value="Genomic_DNA"/>
</dbReference>